<reference evidence="2" key="1">
    <citation type="submission" date="2024-07" db="EMBL/GenBank/DDBJ databases">
        <authorList>
            <person name="Li J."/>
            <person name="Wei H."/>
            <person name="Ma J."/>
        </authorList>
    </citation>
    <scope>NUCLEOTIDE SEQUENCE</scope>
    <source>
        <strain evidence="2">AMU7</strain>
    </source>
</reference>
<feature type="transmembrane region" description="Helical" evidence="1">
    <location>
        <begin position="124"/>
        <end position="141"/>
    </location>
</feature>
<gene>
    <name evidence="2" type="ORF">ABQM86_00450</name>
</gene>
<keyword evidence="1" id="KW-0472">Membrane</keyword>
<evidence type="ECO:0000256" key="1">
    <source>
        <dbReference type="SAM" id="Phobius"/>
    </source>
</evidence>
<feature type="transmembrane region" description="Helical" evidence="1">
    <location>
        <begin position="53"/>
        <end position="79"/>
    </location>
</feature>
<feature type="transmembrane region" description="Helical" evidence="1">
    <location>
        <begin position="86"/>
        <end position="104"/>
    </location>
</feature>
<accession>A0AB39YRV2</accession>
<dbReference type="EMBL" id="CP165735">
    <property type="protein sequence ID" value="XDV71697.1"/>
    <property type="molecule type" value="Genomic_DNA"/>
</dbReference>
<evidence type="ECO:0000313" key="2">
    <source>
        <dbReference type="EMBL" id="XDV71697.1"/>
    </source>
</evidence>
<proteinExistence type="predicted"/>
<feature type="transmembrane region" description="Helical" evidence="1">
    <location>
        <begin position="20"/>
        <end position="41"/>
    </location>
</feature>
<keyword evidence="1" id="KW-1133">Transmembrane helix</keyword>
<dbReference type="AlphaFoldDB" id="A0AB39YRV2"/>
<dbReference type="RefSeq" id="WP_369745657.1">
    <property type="nucleotide sequence ID" value="NZ_CP165735.1"/>
</dbReference>
<dbReference type="Pfam" id="PF14325">
    <property type="entry name" value="DUF4383"/>
    <property type="match status" value="1"/>
</dbReference>
<sequence length="155" mass="16597">MTPTHNPARSHTTIQRAAQIVGAVFLLVGVLGFIPGITSNYETLSFAGHTSDALLLGIFQVSILHNIVHLLFGVAGILMARTSGQARNYLIGGGAVYLVLWIYGLLIDQESTANFVPVNNADNWLHLILGVGMLALGFALSRRTTTERPATTTGR</sequence>
<protein>
    <submittedName>
        <fullName evidence="2">DUF4383 domain-containing protein</fullName>
    </submittedName>
</protein>
<name>A0AB39YRV2_9MICC</name>
<organism evidence="2">
    <name type="scientific">Paenarthrobacter sp. AMU7</name>
    <dbReference type="NCBI Taxonomy" id="3162492"/>
    <lineage>
        <taxon>Bacteria</taxon>
        <taxon>Bacillati</taxon>
        <taxon>Actinomycetota</taxon>
        <taxon>Actinomycetes</taxon>
        <taxon>Micrococcales</taxon>
        <taxon>Micrococcaceae</taxon>
        <taxon>Paenarthrobacter</taxon>
    </lineage>
</organism>
<keyword evidence="1" id="KW-0812">Transmembrane</keyword>